<dbReference type="PANTHER" id="PTHR34007:SF1">
    <property type="entry name" value="AEROLYSIN-LIKE PROTEIN-RELATED"/>
    <property type="match status" value="1"/>
</dbReference>
<protein>
    <submittedName>
        <fullName evidence="1">ETX/MTX2 family pore-forming toxin</fullName>
    </submittedName>
</protein>
<reference evidence="1 2" key="1">
    <citation type="submission" date="2020-09" db="EMBL/GenBank/DDBJ databases">
        <authorList>
            <person name="Kim M.K."/>
        </authorList>
    </citation>
    <scope>NUCLEOTIDE SEQUENCE [LARGE SCALE GENOMIC DNA]</scope>
    <source>
        <strain evidence="1 2">BT189</strain>
    </source>
</reference>
<dbReference type="InterPro" id="IPR004991">
    <property type="entry name" value="Aerolysin-like"/>
</dbReference>
<dbReference type="EMBL" id="JACXAC010000002">
    <property type="protein sequence ID" value="MBD2721603.1"/>
    <property type="molecule type" value="Genomic_DNA"/>
</dbReference>
<sequence>MNSLQQITDAWGNWYSSQHGTSCRFTASTNYGSQSFLDNYHQYQTNVQVQDIVYTSNTPPVGGSEVAYQLWYDNGTSVQQQNTFQETQTSQQSFTWSITESLSVGIEISATEGVPAVASSSQKVTVTLGLSSTQGQTKTNTQTWSVNSPINVPANSSVKADMVISTQSYDVNFTQAVLLQGSVAIWNNDKVNGHWLWFIPIQSVFQDCLDHNIIDTSGYSIVSGGVTTQATGVFQGSQGVSVGVTAKQYPLRSSAASAKAAAPQALEPVADASMSPILAVAAEGVEA</sequence>
<dbReference type="SUPFAM" id="SSF56973">
    <property type="entry name" value="Aerolisin/ETX pore-forming domain"/>
    <property type="match status" value="1"/>
</dbReference>
<proteinExistence type="predicted"/>
<dbReference type="RefSeq" id="WP_190922878.1">
    <property type="nucleotide sequence ID" value="NZ_JACXAC010000002.1"/>
</dbReference>
<dbReference type="PANTHER" id="PTHR34007">
    <property type="entry name" value="AEROLYSIN-LIKE PROTEIN-RELATED"/>
    <property type="match status" value="1"/>
</dbReference>
<dbReference type="Proteomes" id="UP000606003">
    <property type="component" value="Unassembled WGS sequence"/>
</dbReference>
<dbReference type="CDD" id="cd20237">
    <property type="entry name" value="PFM_LIN24-like"/>
    <property type="match status" value="1"/>
</dbReference>
<keyword evidence="2" id="KW-1185">Reference proteome</keyword>
<evidence type="ECO:0000313" key="1">
    <source>
        <dbReference type="EMBL" id="MBD2721603.1"/>
    </source>
</evidence>
<accession>A0ABR8JRN4</accession>
<dbReference type="Pfam" id="PF03318">
    <property type="entry name" value="ETX_MTX2"/>
    <property type="match status" value="1"/>
</dbReference>
<organism evidence="1 2">
    <name type="scientific">Hymenobacter armeniacus</name>
    <dbReference type="NCBI Taxonomy" id="2771358"/>
    <lineage>
        <taxon>Bacteria</taxon>
        <taxon>Pseudomonadati</taxon>
        <taxon>Bacteroidota</taxon>
        <taxon>Cytophagia</taxon>
        <taxon>Cytophagales</taxon>
        <taxon>Hymenobacteraceae</taxon>
        <taxon>Hymenobacter</taxon>
    </lineage>
</organism>
<dbReference type="InterPro" id="IPR053280">
    <property type="entry name" value="Aerolysin-like_pore-former"/>
</dbReference>
<name>A0ABR8JRN4_9BACT</name>
<dbReference type="Gene3D" id="2.170.15.10">
    <property type="entry name" value="Proaerolysin, chain A, domain 3"/>
    <property type="match status" value="1"/>
</dbReference>
<gene>
    <name evidence="1" type="ORF">IC234_05635</name>
</gene>
<evidence type="ECO:0000313" key="2">
    <source>
        <dbReference type="Proteomes" id="UP000606003"/>
    </source>
</evidence>
<comment type="caution">
    <text evidence="1">The sequence shown here is derived from an EMBL/GenBank/DDBJ whole genome shotgun (WGS) entry which is preliminary data.</text>
</comment>